<dbReference type="PROSITE" id="PS50983">
    <property type="entry name" value="FE_B12_PBP"/>
    <property type="match status" value="1"/>
</dbReference>
<keyword evidence="5" id="KW-1185">Reference proteome</keyword>
<feature type="domain" description="Fe/B12 periplasmic-binding" evidence="3">
    <location>
        <begin position="59"/>
        <end position="336"/>
    </location>
</feature>
<dbReference type="SUPFAM" id="SSF53807">
    <property type="entry name" value="Helical backbone' metal receptor"/>
    <property type="match status" value="1"/>
</dbReference>
<feature type="signal peptide" evidence="2">
    <location>
        <begin position="1"/>
        <end position="22"/>
    </location>
</feature>
<gene>
    <name evidence="4" type="ORF">FC24_GL001506</name>
</gene>
<dbReference type="AlphaFoldDB" id="A0A0R2D9Z0"/>
<protein>
    <recommendedName>
        <fullName evidence="3">Fe/B12 periplasmic-binding domain-containing protein</fullName>
    </recommendedName>
</protein>
<evidence type="ECO:0000313" key="4">
    <source>
        <dbReference type="EMBL" id="KRM99962.1"/>
    </source>
</evidence>
<dbReference type="PANTHER" id="PTHR30535">
    <property type="entry name" value="VITAMIN B12-BINDING PROTEIN"/>
    <property type="match status" value="1"/>
</dbReference>
<feature type="chain" id="PRO_5006416004" description="Fe/B12 periplasmic-binding domain-containing protein" evidence="2">
    <location>
        <begin position="23"/>
        <end position="376"/>
    </location>
</feature>
<dbReference type="STRING" id="1423796.FC24_GL001506"/>
<dbReference type="Pfam" id="PF01497">
    <property type="entry name" value="Peripla_BP_2"/>
    <property type="match status" value="1"/>
</dbReference>
<keyword evidence="2" id="KW-0732">Signal</keyword>
<evidence type="ECO:0000313" key="5">
    <source>
        <dbReference type="Proteomes" id="UP000051638"/>
    </source>
</evidence>
<dbReference type="Proteomes" id="UP000051638">
    <property type="component" value="Unassembled WGS sequence"/>
</dbReference>
<evidence type="ECO:0000259" key="3">
    <source>
        <dbReference type="PROSITE" id="PS50983"/>
    </source>
</evidence>
<dbReference type="PROSITE" id="PS51257">
    <property type="entry name" value="PROKAR_LIPOPROTEIN"/>
    <property type="match status" value="1"/>
</dbReference>
<sequence>MKKLVKKIALLAAALVMVVGLAACGTNNKSSQKNSAADKTVTITDQADNKVTVPKKIKRIAVAGIYPLPSVISVFFNSADKIVGMPEPSMIAAKNSLLSELYPKILKANTSFNKNDNVNTEELKKLNPDVVFYTAENKKMKKTLENAGFTAVGVSVSKWDYDSVKTLNHWISLLSKLFPENNRAKIVKNYSNDVSQKIQKRVGNLTAEQKQKVFFLFQYDGKSIATSGKHFFGQYWTDAIGAVNAGAGMNTDNSTAVNMEQIYKWDPQVILITNFTKAQPADLYGNKMGSNDWSKIDAVKNKRVYKMPLGMYRSYTPGVDTPVTLWWMAKTVYPEQFKDINITKETKTYYKKVFNIELTDKQADKIFKPSAAASAY</sequence>
<comment type="similarity">
    <text evidence="1">Belongs to the bacterial solute-binding protein 8 family.</text>
</comment>
<dbReference type="OrthoDB" id="2274671at2"/>
<dbReference type="EMBL" id="AYYI01000004">
    <property type="protein sequence ID" value="KRM99962.1"/>
    <property type="molecule type" value="Genomic_DNA"/>
</dbReference>
<evidence type="ECO:0000256" key="2">
    <source>
        <dbReference type="SAM" id="SignalP"/>
    </source>
</evidence>
<name>A0A0R2D9Z0_9LACO</name>
<dbReference type="InterPro" id="IPR002491">
    <property type="entry name" value="ABC_transptr_periplasmic_BD"/>
</dbReference>
<reference evidence="4 5" key="1">
    <citation type="journal article" date="2015" name="Genome Announc.">
        <title>Expanding the biotechnology potential of lactobacilli through comparative genomics of 213 strains and associated genera.</title>
        <authorList>
            <person name="Sun Z."/>
            <person name="Harris H.M."/>
            <person name="McCann A."/>
            <person name="Guo C."/>
            <person name="Argimon S."/>
            <person name="Zhang W."/>
            <person name="Yang X."/>
            <person name="Jeffery I.B."/>
            <person name="Cooney J.C."/>
            <person name="Kagawa T.F."/>
            <person name="Liu W."/>
            <person name="Song Y."/>
            <person name="Salvetti E."/>
            <person name="Wrobel A."/>
            <person name="Rasinkangas P."/>
            <person name="Parkhill J."/>
            <person name="Rea M.C."/>
            <person name="O'Sullivan O."/>
            <person name="Ritari J."/>
            <person name="Douillard F.P."/>
            <person name="Paul Ross R."/>
            <person name="Yang R."/>
            <person name="Briner A.E."/>
            <person name="Felis G.E."/>
            <person name="de Vos W.M."/>
            <person name="Barrangou R."/>
            <person name="Klaenhammer T.R."/>
            <person name="Caufield P.W."/>
            <person name="Cui Y."/>
            <person name="Zhang H."/>
            <person name="O'Toole P.W."/>
        </authorList>
    </citation>
    <scope>NUCLEOTIDE SEQUENCE [LARGE SCALE GENOMIC DNA]</scope>
    <source>
        <strain evidence="4 5">DSM 20253</strain>
    </source>
</reference>
<dbReference type="PATRIC" id="fig|1423796.3.peg.1534"/>
<dbReference type="Gene3D" id="3.40.50.1980">
    <property type="entry name" value="Nitrogenase molybdenum iron protein domain"/>
    <property type="match status" value="2"/>
</dbReference>
<comment type="caution">
    <text evidence="4">The sequence shown here is derived from an EMBL/GenBank/DDBJ whole genome shotgun (WGS) entry which is preliminary data.</text>
</comment>
<evidence type="ECO:0000256" key="1">
    <source>
        <dbReference type="ARBA" id="ARBA00008814"/>
    </source>
</evidence>
<organism evidence="4 5">
    <name type="scientific">Loigolactobacillus rennini DSM 20253</name>
    <dbReference type="NCBI Taxonomy" id="1423796"/>
    <lineage>
        <taxon>Bacteria</taxon>
        <taxon>Bacillati</taxon>
        <taxon>Bacillota</taxon>
        <taxon>Bacilli</taxon>
        <taxon>Lactobacillales</taxon>
        <taxon>Lactobacillaceae</taxon>
        <taxon>Loigolactobacillus</taxon>
    </lineage>
</organism>
<dbReference type="InterPro" id="IPR050902">
    <property type="entry name" value="ABC_Transporter_SBP"/>
</dbReference>
<proteinExistence type="inferred from homology"/>
<accession>A0A0R2D9Z0</accession>
<dbReference type="RefSeq" id="WP_057872927.1">
    <property type="nucleotide sequence ID" value="NZ_AYYI01000004.1"/>
</dbReference>
<dbReference type="GO" id="GO:0071281">
    <property type="term" value="P:cellular response to iron ion"/>
    <property type="evidence" value="ECO:0007669"/>
    <property type="project" value="TreeGrafter"/>
</dbReference>
<dbReference type="PANTHER" id="PTHR30535:SF34">
    <property type="entry name" value="MOLYBDATE-BINDING PROTEIN MOLA"/>
    <property type="match status" value="1"/>
</dbReference>